<feature type="compositionally biased region" description="Polar residues" evidence="5">
    <location>
        <begin position="681"/>
        <end position="690"/>
    </location>
</feature>
<dbReference type="InterPro" id="IPR051144">
    <property type="entry name" value="Formin_homology_domain"/>
</dbReference>
<accession>A0A8K0HVW6</accession>
<keyword evidence="9" id="KW-1185">Reference proteome</keyword>
<dbReference type="InterPro" id="IPR014020">
    <property type="entry name" value="Tensin_C2-dom"/>
</dbReference>
<evidence type="ECO:0000256" key="5">
    <source>
        <dbReference type="SAM" id="MobiDB-lite"/>
    </source>
</evidence>
<protein>
    <recommendedName>
        <fullName evidence="3">Formin-like protein</fullName>
    </recommendedName>
</protein>
<evidence type="ECO:0000256" key="3">
    <source>
        <dbReference type="RuleBase" id="RU361260"/>
    </source>
</evidence>
<feature type="compositionally biased region" description="Polar residues" evidence="5">
    <location>
        <begin position="785"/>
        <end position="794"/>
    </location>
</feature>
<feature type="domain" description="FH2" evidence="7">
    <location>
        <begin position="838"/>
        <end position="1220"/>
    </location>
</feature>
<evidence type="ECO:0000259" key="7">
    <source>
        <dbReference type="PROSITE" id="PS51444"/>
    </source>
</evidence>
<feature type="domain" description="C2 tensin-type" evidence="6">
    <location>
        <begin position="200"/>
        <end position="339"/>
    </location>
</feature>
<reference evidence="8" key="2">
    <citation type="submission" date="2019-07" db="EMBL/GenBank/DDBJ databases">
        <authorList>
            <person name="Yang Y."/>
            <person name="Bocs S."/>
            <person name="Baudouin L."/>
        </authorList>
    </citation>
    <scope>NUCLEOTIDE SEQUENCE</scope>
    <source>
        <tissue evidence="8">Spear leaf of Hainan Tall coconut</tissue>
    </source>
</reference>
<name>A0A8K0HVW6_COCNU</name>
<evidence type="ECO:0000256" key="1">
    <source>
        <dbReference type="ARBA" id="ARBA00006468"/>
    </source>
</evidence>
<dbReference type="InterPro" id="IPR015425">
    <property type="entry name" value="FH2_Formin"/>
</dbReference>
<feature type="compositionally biased region" description="Basic and acidic residues" evidence="5">
    <location>
        <begin position="1209"/>
        <end position="1232"/>
    </location>
</feature>
<dbReference type="AlphaFoldDB" id="A0A8K0HVW6"/>
<dbReference type="InterPro" id="IPR042201">
    <property type="entry name" value="FH2_Formin_sf"/>
</dbReference>
<feature type="compositionally biased region" description="Pro residues" evidence="5">
    <location>
        <begin position="797"/>
        <end position="813"/>
    </location>
</feature>
<proteinExistence type="inferred from homology"/>
<feature type="compositionally biased region" description="Low complexity" evidence="5">
    <location>
        <begin position="599"/>
        <end position="614"/>
    </location>
</feature>
<reference evidence="8" key="1">
    <citation type="journal article" date="2017" name="Gigascience">
        <title>The genome draft of coconut (Cocos nucifera).</title>
        <authorList>
            <person name="Xiao Y."/>
            <person name="Xu P."/>
            <person name="Fan H."/>
            <person name="Baudouin L."/>
            <person name="Xia W."/>
            <person name="Bocs S."/>
            <person name="Xu J."/>
            <person name="Li Q."/>
            <person name="Guo A."/>
            <person name="Zhou L."/>
            <person name="Li J."/>
            <person name="Wu Y."/>
            <person name="Ma Z."/>
            <person name="Armero A."/>
            <person name="Issali A.E."/>
            <person name="Liu N."/>
            <person name="Peng M."/>
            <person name="Yang Y."/>
        </authorList>
    </citation>
    <scope>NUCLEOTIDE SEQUENCE</scope>
    <source>
        <tissue evidence="8">Spear leaf of Hainan Tall coconut</tissue>
    </source>
</reference>
<dbReference type="InterPro" id="IPR029021">
    <property type="entry name" value="Prot-tyrosine_phosphatase-like"/>
</dbReference>
<dbReference type="EMBL" id="CM017872">
    <property type="protein sequence ID" value="KAG1327571.1"/>
    <property type="molecule type" value="Genomic_DNA"/>
</dbReference>
<evidence type="ECO:0000259" key="6">
    <source>
        <dbReference type="PROSITE" id="PS51182"/>
    </source>
</evidence>
<dbReference type="Gene3D" id="3.90.190.10">
    <property type="entry name" value="Protein tyrosine phosphatase superfamily"/>
    <property type="match status" value="1"/>
</dbReference>
<keyword evidence="4" id="KW-0175">Coiled coil</keyword>
<organism evidence="8 9">
    <name type="scientific">Cocos nucifera</name>
    <name type="common">Coconut palm</name>
    <dbReference type="NCBI Taxonomy" id="13894"/>
    <lineage>
        <taxon>Eukaryota</taxon>
        <taxon>Viridiplantae</taxon>
        <taxon>Streptophyta</taxon>
        <taxon>Embryophyta</taxon>
        <taxon>Tracheophyta</taxon>
        <taxon>Spermatophyta</taxon>
        <taxon>Magnoliopsida</taxon>
        <taxon>Liliopsida</taxon>
        <taxon>Arecaceae</taxon>
        <taxon>Arecoideae</taxon>
        <taxon>Cocoseae</taxon>
        <taxon>Attaleinae</taxon>
        <taxon>Cocos</taxon>
    </lineage>
</organism>
<evidence type="ECO:0000256" key="2">
    <source>
        <dbReference type="ARBA" id="ARBA00022912"/>
    </source>
</evidence>
<sequence length="1243" mass="135949">MMALFRKFFYRKPPDGLLEISERVYVFDSCFTTDVLEEDEYKVYMGGIVAQLRDHFPDASFMVFNFREGENQSQIATILSEYDMTVMDYPRQYEGCPLLTMEMIHHFLRSSESWLCLGLQNLLLMHCERGGWPVLAFMLAALLVYRKQYTGEQKTLDMIYKQAPCDLLQLLSPLNPLPSQLRYLHYISRRNVGSEWPPLDRALTLDCVILRIIPNFDGEGGCRPIFRIYGQDPLIAVDRTPKVLFSIPKKSKLIRLYKQADCELVKIDIHCHIQGDVVLECISLDEDLEREIMMFRVMFNTAFIRSNILMLNRDELDIMWDAKDRFSKDFRVEVLLSEMDSANSDITMDLQIGEEKEGLPIEAFAKVKEIFSNVDWLDAKGDASMHVLQQITSTNAFQEKRDTDSPQKIQADNMPQKSMLEEKVKSDATSDETKNSLPSTQRQQSISLLTHSPDSILQNQNTQLSDLQVARQHPSQLKIISQRIPASRSSPSFSCNSLPGSPSNVSRYNSSPSALGITALLHDHAAFGKSEVSHSAIISPALTLSTGSSSGPSGTSLSSKPSPPAPPPPQLPSLASYGQKTTVTPSPPIPPPPPPSMGTNARATAAAATATSTSKPPPPPPPPQPLSVTPARPILQSAPPPPAQKVSSSIPDTSIPSPPSNDEALSPSISDATTRVLPKNQLPSRNISNMSLPTLPPPPPPPISLPTCSPSPQSLKKNERARVPLPPPPSSCAGPALPAVTPSAPLPPPPPQISSKHSSGLTSKSTSTPPVPPPSPPTSLKGPSATSSQSNCSGSKVPPPPPNGISAPPPPPNGISAPSLGGKGWSLARTTSPRSMQSTQSSTKRANLKPLHWVKVTRAMQGSLWAEAQKSDEASKAPEFDMSELESLFSAAVPNSVSGKSSARSTGPKSDKVHLIDLRRANNCEIMLTKVKMPLADLMSSVLALDDSVLDVDQVDNLIKFCPTKEEMELLKGYNGDKESLGKCEQVADLSGHLNIVNSASEEIRSSVKLKRIMQTILSLGNALNQGTARAYCIELMMKDIGNLPYGEVSCGTRAGYESIHTDTYNGTWVLELIVLADKLPELLDFPKDLVSLEIASKIQLKTLAEEMQAISKGLEKVEQELTASENDGPVSQTFRQTLKQFLVVAEAEVRALTLLYSTVGRNADALALYFGEDPARCPFEQVVSTLLNFVRMFVRAHEENCKQLELEKKKAQKEAENEKMKLNTLKKDPENVSRSPTKSAST</sequence>
<feature type="compositionally biased region" description="Polar residues" evidence="5">
    <location>
        <begin position="406"/>
        <end position="416"/>
    </location>
</feature>
<dbReference type="Pfam" id="PF02181">
    <property type="entry name" value="FH2"/>
    <property type="match status" value="2"/>
</dbReference>
<feature type="compositionally biased region" description="Pro residues" evidence="5">
    <location>
        <begin position="694"/>
        <end position="704"/>
    </location>
</feature>
<comment type="similarity">
    <text evidence="1">Belongs to the formin-like family. Class-II subfamily.</text>
</comment>
<dbReference type="PROSITE" id="PS51182">
    <property type="entry name" value="C2_TENSIN"/>
    <property type="match status" value="1"/>
</dbReference>
<dbReference type="Pfam" id="PF10409">
    <property type="entry name" value="PTEN_C2"/>
    <property type="match status" value="1"/>
</dbReference>
<feature type="compositionally biased region" description="Polar residues" evidence="5">
    <location>
        <begin position="1233"/>
        <end position="1243"/>
    </location>
</feature>
<feature type="region of interest" description="Disordered" evidence="5">
    <location>
        <begin position="396"/>
        <end position="445"/>
    </location>
</feature>
<feature type="compositionally biased region" description="Polar residues" evidence="5">
    <location>
        <begin position="487"/>
        <end position="510"/>
    </location>
</feature>
<feature type="compositionally biased region" description="Pro residues" evidence="5">
    <location>
        <begin position="561"/>
        <end position="571"/>
    </location>
</feature>
<feature type="compositionally biased region" description="Polar residues" evidence="5">
    <location>
        <begin position="435"/>
        <end position="445"/>
    </location>
</feature>
<dbReference type="SUPFAM" id="SSF52799">
    <property type="entry name" value="(Phosphotyrosine protein) phosphatases II"/>
    <property type="match status" value="1"/>
</dbReference>
<dbReference type="Gene3D" id="2.60.40.1110">
    <property type="match status" value="1"/>
</dbReference>
<dbReference type="InterPro" id="IPR035892">
    <property type="entry name" value="C2_domain_sf"/>
</dbReference>
<feature type="compositionally biased region" description="Polar residues" evidence="5">
    <location>
        <begin position="828"/>
        <end position="845"/>
    </location>
</feature>
<dbReference type="SUPFAM" id="SSF49562">
    <property type="entry name" value="C2 domain (Calcium/lipid-binding domain, CaLB)"/>
    <property type="match status" value="1"/>
</dbReference>
<feature type="region of interest" description="Disordered" evidence="5">
    <location>
        <begin position="481"/>
        <end position="510"/>
    </location>
</feature>
<feature type="coiled-coil region" evidence="4">
    <location>
        <begin position="1101"/>
        <end position="1128"/>
    </location>
</feature>
<dbReference type="GO" id="GO:0004721">
    <property type="term" value="F:phosphoprotein phosphatase activity"/>
    <property type="evidence" value="ECO:0007669"/>
    <property type="project" value="UniProtKB-KW"/>
</dbReference>
<feature type="region of interest" description="Disordered" evidence="5">
    <location>
        <begin position="545"/>
        <end position="848"/>
    </location>
</feature>
<dbReference type="Proteomes" id="UP000797356">
    <property type="component" value="Chromosome 1"/>
</dbReference>
<feature type="compositionally biased region" description="Pro residues" evidence="5">
    <location>
        <begin position="615"/>
        <end position="625"/>
    </location>
</feature>
<feature type="compositionally biased region" description="Low complexity" evidence="5">
    <location>
        <begin position="545"/>
        <end position="560"/>
    </location>
</feature>
<feature type="compositionally biased region" description="Low complexity" evidence="5">
    <location>
        <begin position="754"/>
        <end position="768"/>
    </location>
</feature>
<keyword evidence="2" id="KW-0904">Protein phosphatase</keyword>
<dbReference type="PANTHER" id="PTHR45733">
    <property type="entry name" value="FORMIN-J"/>
    <property type="match status" value="1"/>
</dbReference>
<comment type="caution">
    <text evidence="8">The sequence shown here is derived from an EMBL/GenBank/DDBJ whole genome shotgun (WGS) entry which is preliminary data.</text>
</comment>
<gene>
    <name evidence="8" type="ORF">COCNU_01G015050</name>
</gene>
<feature type="compositionally biased region" description="Low complexity" evidence="5">
    <location>
        <begin position="731"/>
        <end position="743"/>
    </location>
</feature>
<feature type="region of interest" description="Disordered" evidence="5">
    <location>
        <begin position="1209"/>
        <end position="1243"/>
    </location>
</feature>
<dbReference type="Gene3D" id="1.20.58.2220">
    <property type="entry name" value="Formin, FH2 domain"/>
    <property type="match status" value="2"/>
</dbReference>
<dbReference type="SUPFAM" id="SSF101447">
    <property type="entry name" value="Formin homology 2 domain (FH2 domain)"/>
    <property type="match status" value="1"/>
</dbReference>
<dbReference type="PANTHER" id="PTHR45733:SF8">
    <property type="entry name" value="FORMIN-J"/>
    <property type="match status" value="1"/>
</dbReference>
<evidence type="ECO:0000313" key="8">
    <source>
        <dbReference type="EMBL" id="KAG1327571.1"/>
    </source>
</evidence>
<dbReference type="PROSITE" id="PS51444">
    <property type="entry name" value="FH2"/>
    <property type="match status" value="1"/>
</dbReference>
<keyword evidence="2" id="KW-0378">Hydrolase</keyword>
<evidence type="ECO:0000256" key="4">
    <source>
        <dbReference type="SAM" id="Coils"/>
    </source>
</evidence>
<dbReference type="OrthoDB" id="1668162at2759"/>
<feature type="compositionally biased region" description="Pro residues" evidence="5">
    <location>
        <begin position="585"/>
        <end position="596"/>
    </location>
</feature>
<dbReference type="SMART" id="SM00498">
    <property type="entry name" value="FH2"/>
    <property type="match status" value="1"/>
</dbReference>
<feature type="compositionally biased region" description="Basic and acidic residues" evidence="5">
    <location>
        <begin position="419"/>
        <end position="434"/>
    </location>
</feature>
<dbReference type="SMART" id="SM01326">
    <property type="entry name" value="PTEN_C2"/>
    <property type="match status" value="1"/>
</dbReference>
<evidence type="ECO:0000313" key="9">
    <source>
        <dbReference type="Proteomes" id="UP000797356"/>
    </source>
</evidence>